<name>A0A3N1MCI4_9PROT</name>
<evidence type="ECO:0000259" key="5">
    <source>
        <dbReference type="PROSITE" id="PS50893"/>
    </source>
</evidence>
<dbReference type="PROSITE" id="PS00211">
    <property type="entry name" value="ABC_TRANSPORTER_1"/>
    <property type="match status" value="1"/>
</dbReference>
<dbReference type="PANTHER" id="PTHR42788:SF19">
    <property type="entry name" value="ALIPHATIC SULFONATES IMPORT ATP-BINDING PROTEIN SSUB 2"/>
    <property type="match status" value="1"/>
</dbReference>
<dbReference type="SUPFAM" id="SSF52540">
    <property type="entry name" value="P-loop containing nucleoside triphosphate hydrolases"/>
    <property type="match status" value="1"/>
</dbReference>
<evidence type="ECO:0000256" key="3">
    <source>
        <dbReference type="ARBA" id="ARBA00022741"/>
    </source>
</evidence>
<dbReference type="SMART" id="SM00382">
    <property type="entry name" value="AAA"/>
    <property type="match status" value="1"/>
</dbReference>
<dbReference type="InterPro" id="IPR027417">
    <property type="entry name" value="P-loop_NTPase"/>
</dbReference>
<evidence type="ECO:0000256" key="4">
    <source>
        <dbReference type="ARBA" id="ARBA00022840"/>
    </source>
</evidence>
<dbReference type="AlphaFoldDB" id="A0A3N1MCI4"/>
<comment type="similarity">
    <text evidence="1">Belongs to the ABC transporter superfamily.</text>
</comment>
<comment type="caution">
    <text evidence="6">The sequence shown here is derived from an EMBL/GenBank/DDBJ whole genome shotgun (WGS) entry which is preliminary data.</text>
</comment>
<dbReference type="Proteomes" id="UP000278222">
    <property type="component" value="Unassembled WGS sequence"/>
</dbReference>
<keyword evidence="2" id="KW-0813">Transport</keyword>
<keyword evidence="4 6" id="KW-0067">ATP-binding</keyword>
<dbReference type="PROSITE" id="PS50893">
    <property type="entry name" value="ABC_TRANSPORTER_2"/>
    <property type="match status" value="1"/>
</dbReference>
<evidence type="ECO:0000256" key="1">
    <source>
        <dbReference type="ARBA" id="ARBA00005417"/>
    </source>
</evidence>
<sequence length="255" mass="26893">MPAKGEAFVSVSISAPSIRLDRAGVAFDGQALFAGLDLVIEGGRWTCLLGPSGVGKSTLLRLVAGLVPGLPGGGVTAGDRLPIAPRIAFMAQQDLLLPWLDARDNVLLGQRLRGERPDRARADALLGELGLSAAAGQRPAALSGGMRQRVALARTLMEDRPIVLMDEPFAAVDAVTRLRLQALAAERLAGRTVLLVTHDPLEALRLGHRVFVMTGRPARLSDPILPPGEPLRAVDDAAVLALQGELLRRLADDGT</sequence>
<reference evidence="6 7" key="1">
    <citation type="submission" date="2018-11" db="EMBL/GenBank/DDBJ databases">
        <title>Genomic Encyclopedia of Type Strains, Phase IV (KMG-IV): sequencing the most valuable type-strain genomes for metagenomic binning, comparative biology and taxonomic classification.</title>
        <authorList>
            <person name="Goeker M."/>
        </authorList>
    </citation>
    <scope>NUCLEOTIDE SEQUENCE [LARGE SCALE GENOMIC DNA]</scope>
    <source>
        <strain evidence="6 7">DSM 5900</strain>
    </source>
</reference>
<dbReference type="GO" id="GO:0005524">
    <property type="term" value="F:ATP binding"/>
    <property type="evidence" value="ECO:0007669"/>
    <property type="project" value="UniProtKB-KW"/>
</dbReference>
<dbReference type="PANTHER" id="PTHR42788">
    <property type="entry name" value="TAURINE IMPORT ATP-BINDING PROTEIN-RELATED"/>
    <property type="match status" value="1"/>
</dbReference>
<dbReference type="EMBL" id="RJKX01000011">
    <property type="protein sequence ID" value="ROQ01009.1"/>
    <property type="molecule type" value="Genomic_DNA"/>
</dbReference>
<evidence type="ECO:0000256" key="2">
    <source>
        <dbReference type="ARBA" id="ARBA00022448"/>
    </source>
</evidence>
<keyword evidence="7" id="KW-1185">Reference proteome</keyword>
<dbReference type="InterPro" id="IPR003439">
    <property type="entry name" value="ABC_transporter-like_ATP-bd"/>
</dbReference>
<dbReference type="Gene3D" id="3.40.50.300">
    <property type="entry name" value="P-loop containing nucleotide triphosphate hydrolases"/>
    <property type="match status" value="1"/>
</dbReference>
<dbReference type="Pfam" id="PF00005">
    <property type="entry name" value="ABC_tran"/>
    <property type="match status" value="1"/>
</dbReference>
<accession>A0A3N1MCI4</accession>
<dbReference type="InterPro" id="IPR017871">
    <property type="entry name" value="ABC_transporter-like_CS"/>
</dbReference>
<organism evidence="6 7">
    <name type="scientific">Stella humosa</name>
    <dbReference type="NCBI Taxonomy" id="94"/>
    <lineage>
        <taxon>Bacteria</taxon>
        <taxon>Pseudomonadati</taxon>
        <taxon>Pseudomonadota</taxon>
        <taxon>Alphaproteobacteria</taxon>
        <taxon>Rhodospirillales</taxon>
        <taxon>Stellaceae</taxon>
        <taxon>Stella</taxon>
    </lineage>
</organism>
<dbReference type="InterPro" id="IPR050166">
    <property type="entry name" value="ABC_transporter_ATP-bind"/>
</dbReference>
<gene>
    <name evidence="6" type="ORF">EDC65_0180</name>
</gene>
<dbReference type="GO" id="GO:0016887">
    <property type="term" value="F:ATP hydrolysis activity"/>
    <property type="evidence" value="ECO:0007669"/>
    <property type="project" value="InterPro"/>
</dbReference>
<evidence type="ECO:0000313" key="7">
    <source>
        <dbReference type="Proteomes" id="UP000278222"/>
    </source>
</evidence>
<evidence type="ECO:0000313" key="6">
    <source>
        <dbReference type="EMBL" id="ROQ01009.1"/>
    </source>
</evidence>
<keyword evidence="3" id="KW-0547">Nucleotide-binding</keyword>
<protein>
    <submittedName>
        <fullName evidence="6">Putative hydroxymethylpyrimidine transport system ATP-binding protein</fullName>
    </submittedName>
</protein>
<dbReference type="InterPro" id="IPR003593">
    <property type="entry name" value="AAA+_ATPase"/>
</dbReference>
<feature type="domain" description="ABC transporter" evidence="5">
    <location>
        <begin position="18"/>
        <end position="240"/>
    </location>
</feature>
<proteinExistence type="inferred from homology"/>